<accession>A0A517N0N7</accession>
<name>A0A517N0N7_9BACT</name>
<dbReference type="EMBL" id="CP036263">
    <property type="protein sequence ID" value="QDT00702.1"/>
    <property type="molecule type" value="Genomic_DNA"/>
</dbReference>
<reference evidence="1 2" key="1">
    <citation type="submission" date="2019-02" db="EMBL/GenBank/DDBJ databases">
        <title>Deep-cultivation of Planctomycetes and their phenomic and genomic characterization uncovers novel biology.</title>
        <authorList>
            <person name="Wiegand S."/>
            <person name="Jogler M."/>
            <person name="Boedeker C."/>
            <person name="Pinto D."/>
            <person name="Vollmers J."/>
            <person name="Rivas-Marin E."/>
            <person name="Kohn T."/>
            <person name="Peeters S.H."/>
            <person name="Heuer A."/>
            <person name="Rast P."/>
            <person name="Oberbeckmann S."/>
            <person name="Bunk B."/>
            <person name="Jeske O."/>
            <person name="Meyerdierks A."/>
            <person name="Storesund J.E."/>
            <person name="Kallscheuer N."/>
            <person name="Luecker S."/>
            <person name="Lage O.M."/>
            <person name="Pohl T."/>
            <person name="Merkel B.J."/>
            <person name="Hornburger P."/>
            <person name="Mueller R.-W."/>
            <person name="Bruemmer F."/>
            <person name="Labrenz M."/>
            <person name="Spormann A.M."/>
            <person name="Op den Camp H."/>
            <person name="Overmann J."/>
            <person name="Amann R."/>
            <person name="Jetten M.S.M."/>
            <person name="Mascher T."/>
            <person name="Medema M.H."/>
            <person name="Devos D.P."/>
            <person name="Kaster A.-K."/>
            <person name="Ovreas L."/>
            <person name="Rohde M."/>
            <person name="Galperin M.Y."/>
            <person name="Jogler C."/>
        </authorList>
    </citation>
    <scope>NUCLEOTIDE SEQUENCE [LARGE SCALE GENOMIC DNA]</scope>
    <source>
        <strain evidence="1 2">HG15A2</strain>
    </source>
</reference>
<gene>
    <name evidence="1" type="ORF">HG15A2_40420</name>
</gene>
<protein>
    <submittedName>
        <fullName evidence="1">Uncharacterized protein</fullName>
    </submittedName>
</protein>
<sequence length="185" mass="20413">MSASAADSSAILRNLIAVSCLLVFALGCSNGVVSQLEGEWVGTPQPTAGEEANVNTPQSDWQKYDVAVEIRFLSDSRVELTMEGRPDTIKADWRVVEQSPASLLLEFATEPAKPALVDSAEQDSSIKEKPQPVLRRFELLPRLEEDKLVGFIFNEARAERQVGELYFVRKGKETKTETVANQSTN</sequence>
<dbReference type="KEGG" id="amob:HG15A2_40420"/>
<keyword evidence="2" id="KW-1185">Reference proteome</keyword>
<dbReference type="AlphaFoldDB" id="A0A517N0N7"/>
<evidence type="ECO:0000313" key="1">
    <source>
        <dbReference type="EMBL" id="QDT00702.1"/>
    </source>
</evidence>
<dbReference type="Proteomes" id="UP000319852">
    <property type="component" value="Chromosome"/>
</dbReference>
<dbReference type="RefSeq" id="WP_145062371.1">
    <property type="nucleotide sequence ID" value="NZ_CP036263.1"/>
</dbReference>
<organism evidence="1 2">
    <name type="scientific">Adhaeretor mobilis</name>
    <dbReference type="NCBI Taxonomy" id="1930276"/>
    <lineage>
        <taxon>Bacteria</taxon>
        <taxon>Pseudomonadati</taxon>
        <taxon>Planctomycetota</taxon>
        <taxon>Planctomycetia</taxon>
        <taxon>Pirellulales</taxon>
        <taxon>Lacipirellulaceae</taxon>
        <taxon>Adhaeretor</taxon>
    </lineage>
</organism>
<evidence type="ECO:0000313" key="2">
    <source>
        <dbReference type="Proteomes" id="UP000319852"/>
    </source>
</evidence>
<proteinExistence type="predicted"/>